<protein>
    <recommendedName>
        <fullName evidence="3">Extracellular solute-binding protein</fullName>
    </recommendedName>
</protein>
<sequence length="375" mass="41102">MSSTSSTKRTKSFVFAAVFIALAVASLVVGRGGDSLPKFNFFKDTTLVTGAISPELEATFKDPALLEALEKHNIELDLDVVPARDFVEHSSSVDKDYDFILTDPNGAAWVSDLRNTNPELAELDEGSPMVFGNQLLVLVHSELVEDMKNHDLVTESDNLASLNVETLVDMSQENTRWRDISPTFGSPRVVDVAVPQVSQSFAALRYARVLRTVGADYAEKKLGRDDKAKIDAEADDIMRGLVAEQGYSETTDQGILDAFLRVDKGEMPMVLATTDQYVRLLHEGEDLSRYTSLALNPPTTLTSIVIPRTEEGALFAKAMNEDGIPAVMERLELSTEASGFSSKFDPSSDHSIPVDGGEYSQLRWADFEEILQAVG</sequence>
<reference evidence="1 2" key="1">
    <citation type="submission" date="2019-07" db="EMBL/GenBank/DDBJ databases">
        <title>Draft genome of C. aurimucosum strain 14-2523.</title>
        <authorList>
            <person name="Pacheco L.G.C."/>
            <person name="Aguiar E.R.G.R."/>
            <person name="Navas J."/>
            <person name="Santos C.S."/>
            <person name="Rocha D.J.P.G."/>
        </authorList>
    </citation>
    <scope>NUCLEOTIDE SEQUENCE [LARGE SCALE GENOMIC DNA]</scope>
    <source>
        <strain evidence="1 2">14-2523</strain>
    </source>
</reference>
<accession>A0A558GL53</accession>
<gene>
    <name evidence="1" type="ORF">FQK23_01645</name>
</gene>
<dbReference type="AlphaFoldDB" id="A0A558GL53"/>
<dbReference type="Proteomes" id="UP000320531">
    <property type="component" value="Unassembled WGS sequence"/>
</dbReference>
<proteinExistence type="predicted"/>
<name>A0A558GL53_9CORY</name>
<organism evidence="1 2">
    <name type="scientific">Corynebacterium aurimucosum</name>
    <dbReference type="NCBI Taxonomy" id="169292"/>
    <lineage>
        <taxon>Bacteria</taxon>
        <taxon>Bacillati</taxon>
        <taxon>Actinomycetota</taxon>
        <taxon>Actinomycetes</taxon>
        <taxon>Mycobacteriales</taxon>
        <taxon>Corynebacteriaceae</taxon>
        <taxon>Corynebacterium</taxon>
    </lineage>
</organism>
<evidence type="ECO:0000313" key="2">
    <source>
        <dbReference type="Proteomes" id="UP000320531"/>
    </source>
</evidence>
<dbReference type="EMBL" id="VMTY01000003">
    <property type="protein sequence ID" value="TVU57596.1"/>
    <property type="molecule type" value="Genomic_DNA"/>
</dbReference>
<comment type="caution">
    <text evidence="1">The sequence shown here is derived from an EMBL/GenBank/DDBJ whole genome shotgun (WGS) entry which is preliminary data.</text>
</comment>
<evidence type="ECO:0008006" key="3">
    <source>
        <dbReference type="Google" id="ProtNLM"/>
    </source>
</evidence>
<dbReference type="RefSeq" id="WP_070711255.1">
    <property type="nucleotide sequence ID" value="NZ_BAAAJC010000028.1"/>
</dbReference>
<evidence type="ECO:0000313" key="1">
    <source>
        <dbReference type="EMBL" id="TVU57596.1"/>
    </source>
</evidence>